<sequence>MLIQRRTLFKGAAAAAVITAGGATLSACGSATPRGWEGQPRPLPIPPLDEGTMVDGVRTFDLHAGAHDAQILPDTTTRAWGFNGGHLGPTLYFKKGDRVQVNVHNGLDEMTTIHWHGMKIPAEHDGGPHQPIEPGEVWEPQWTIEQPAATLWYHPHPHERTALHAYRGLAGGIVIDDGTAEKAGLPRDYGVDDIPVIIMDQKFNEDGSLNEESDPDLGLKGDVPTVNGITNPYFNATTTRVRLRILDASTMRFFNLAFDDGREFQVVATDSGFLPAPVTVDHVKMGPGERQEIIVDLEPGKDAVLRAIPHPDRLGVPDTEHAPDFGLDDDFDLLTIVAPQEGTAPAALPTTLIDEPPLPTDIAEVRDFALNTFQINGEYMDMNRVDVTIDHSQPELWRVTNENADWIHNFHIHDARFQVTDVRGTDVDFWTQGWKDTVTIPPGATVDLLVEFGYYPDPKWAYMYHCHMLLHEDAGMMGQFVVVKPGESADLAAIASHGGHHEH</sequence>
<keyword evidence="13" id="KW-0132">Cell division</keyword>
<evidence type="ECO:0000256" key="5">
    <source>
        <dbReference type="ARBA" id="ARBA00038978"/>
    </source>
</evidence>
<keyword evidence="14" id="KW-1185">Reference proteome</keyword>
<feature type="domain" description="Plastocyanin-like" evidence="12">
    <location>
        <begin position="70"/>
        <end position="177"/>
    </location>
</feature>
<dbReference type="STRING" id="1724.GCA_001044175_01946"/>
<comment type="catalytic activity">
    <reaction evidence="9">
        <text>4 Cu(+) + O2 + 4 H(+) = 4 Cu(2+) + 2 H2O</text>
        <dbReference type="Rhea" id="RHEA:30083"/>
        <dbReference type="ChEBI" id="CHEBI:15377"/>
        <dbReference type="ChEBI" id="CHEBI:15378"/>
        <dbReference type="ChEBI" id="CHEBI:15379"/>
        <dbReference type="ChEBI" id="CHEBI:29036"/>
        <dbReference type="ChEBI" id="CHEBI:49552"/>
        <dbReference type="EC" id="1.16.3.4"/>
    </reaction>
    <physiologicalReaction direction="left-to-right" evidence="9">
        <dbReference type="Rhea" id="RHEA:30084"/>
    </physiologicalReaction>
</comment>
<evidence type="ECO:0000256" key="2">
    <source>
        <dbReference type="ARBA" id="ARBA00011245"/>
    </source>
</evidence>
<dbReference type="Pfam" id="PF07732">
    <property type="entry name" value="Cu-oxidase_3"/>
    <property type="match status" value="1"/>
</dbReference>
<feature type="domain" description="Plastocyanin-like" evidence="11">
    <location>
        <begin position="370"/>
        <end position="483"/>
    </location>
</feature>
<keyword evidence="3" id="KW-0479">Metal-binding</keyword>
<dbReference type="SUPFAM" id="SSF49503">
    <property type="entry name" value="Cupredoxins"/>
    <property type="match status" value="3"/>
</dbReference>
<reference evidence="13 14" key="1">
    <citation type="submission" date="2017-10" db="EMBL/GenBank/DDBJ databases">
        <title>Sequencing the genomes of 1000 actinobacteria strains.</title>
        <authorList>
            <person name="Klenk H.-P."/>
        </authorList>
    </citation>
    <scope>NUCLEOTIDE SEQUENCE [LARGE SCALE GENOMIC DNA]</scope>
    <source>
        <strain evidence="13 14">DSM 20688</strain>
    </source>
</reference>
<dbReference type="InterPro" id="IPR008972">
    <property type="entry name" value="Cupredoxin"/>
</dbReference>
<keyword evidence="10" id="KW-0732">Signal</keyword>
<organism evidence="13 14">
    <name type="scientific">Corynebacterium renale</name>
    <dbReference type="NCBI Taxonomy" id="1724"/>
    <lineage>
        <taxon>Bacteria</taxon>
        <taxon>Bacillati</taxon>
        <taxon>Actinomycetota</taxon>
        <taxon>Actinomycetes</taxon>
        <taxon>Mycobacteriales</taxon>
        <taxon>Corynebacteriaceae</taxon>
        <taxon>Corynebacterium</taxon>
    </lineage>
</organism>
<evidence type="ECO:0000256" key="7">
    <source>
        <dbReference type="ARBA" id="ARBA00042896"/>
    </source>
</evidence>
<dbReference type="InterPro" id="IPR011707">
    <property type="entry name" value="Cu-oxidase-like_N"/>
</dbReference>
<evidence type="ECO:0000259" key="11">
    <source>
        <dbReference type="Pfam" id="PF07731"/>
    </source>
</evidence>
<dbReference type="InterPro" id="IPR045087">
    <property type="entry name" value="Cu-oxidase_fam"/>
</dbReference>
<comment type="subunit">
    <text evidence="2">Monomer.</text>
</comment>
<dbReference type="CDD" id="cd04232">
    <property type="entry name" value="CuRO_1_CueO_FtsP"/>
    <property type="match status" value="1"/>
</dbReference>
<keyword evidence="4" id="KW-0560">Oxidoreductase</keyword>
<dbReference type="PROSITE" id="PS51257">
    <property type="entry name" value="PROKAR_LIPOPROTEIN"/>
    <property type="match status" value="1"/>
</dbReference>
<evidence type="ECO:0000256" key="6">
    <source>
        <dbReference type="ARBA" id="ARBA00041027"/>
    </source>
</evidence>
<accession>A0A2A9DQK7</accession>
<dbReference type="PROSITE" id="PS00080">
    <property type="entry name" value="MULTICOPPER_OXIDASE2"/>
    <property type="match status" value="1"/>
</dbReference>
<dbReference type="PANTHER" id="PTHR48267:SF1">
    <property type="entry name" value="BILIRUBIN OXIDASE"/>
    <property type="match status" value="1"/>
</dbReference>
<dbReference type="CDD" id="cd13890">
    <property type="entry name" value="CuRO_3_CueO_FtsP"/>
    <property type="match status" value="1"/>
</dbReference>
<dbReference type="GO" id="GO:0005507">
    <property type="term" value="F:copper ion binding"/>
    <property type="evidence" value="ECO:0007669"/>
    <property type="project" value="InterPro"/>
</dbReference>
<dbReference type="EC" id="1.16.3.4" evidence="5"/>
<dbReference type="InterPro" id="IPR006311">
    <property type="entry name" value="TAT_signal"/>
</dbReference>
<name>A0A2A9DQK7_9CORY</name>
<dbReference type="PROSITE" id="PS51318">
    <property type="entry name" value="TAT"/>
    <property type="match status" value="1"/>
</dbReference>
<evidence type="ECO:0000256" key="10">
    <source>
        <dbReference type="SAM" id="SignalP"/>
    </source>
</evidence>
<evidence type="ECO:0000259" key="12">
    <source>
        <dbReference type="Pfam" id="PF07732"/>
    </source>
</evidence>
<evidence type="ECO:0000256" key="9">
    <source>
        <dbReference type="ARBA" id="ARBA00048092"/>
    </source>
</evidence>
<dbReference type="AlphaFoldDB" id="A0A2A9DQK7"/>
<comment type="caution">
    <text evidence="13">The sequence shown here is derived from an EMBL/GenBank/DDBJ whole genome shotgun (WGS) entry which is preliminary data.</text>
</comment>
<evidence type="ECO:0000313" key="14">
    <source>
        <dbReference type="Proteomes" id="UP000221653"/>
    </source>
</evidence>
<dbReference type="CDD" id="cd13867">
    <property type="entry name" value="CuRO_2_CueO_FtsP"/>
    <property type="match status" value="1"/>
</dbReference>
<dbReference type="GO" id="GO:0016491">
    <property type="term" value="F:oxidoreductase activity"/>
    <property type="evidence" value="ECO:0007669"/>
    <property type="project" value="UniProtKB-KW"/>
</dbReference>
<evidence type="ECO:0000256" key="1">
    <source>
        <dbReference type="ARBA" id="ARBA00010609"/>
    </source>
</evidence>
<dbReference type="OrthoDB" id="345021at2"/>
<evidence type="ECO:0000256" key="8">
    <source>
        <dbReference type="ARBA" id="ARBA00043090"/>
    </source>
</evidence>
<proteinExistence type="inferred from homology"/>
<feature type="chain" id="PRO_5038938609" description="Multicopper oxidase CueO" evidence="10">
    <location>
        <begin position="27"/>
        <end position="503"/>
    </location>
</feature>
<dbReference type="EMBL" id="PDJF01000001">
    <property type="protein sequence ID" value="PFG29047.1"/>
    <property type="molecule type" value="Genomic_DNA"/>
</dbReference>
<dbReference type="InterPro" id="IPR011706">
    <property type="entry name" value="Cu-oxidase_C"/>
</dbReference>
<feature type="signal peptide" evidence="10">
    <location>
        <begin position="1"/>
        <end position="26"/>
    </location>
</feature>
<keyword evidence="13" id="KW-0131">Cell cycle</keyword>
<dbReference type="InterPro" id="IPR002355">
    <property type="entry name" value="Cu_oxidase_Cu_BS"/>
</dbReference>
<dbReference type="PANTHER" id="PTHR48267">
    <property type="entry name" value="CUPREDOXIN SUPERFAMILY PROTEIN"/>
    <property type="match status" value="1"/>
</dbReference>
<evidence type="ECO:0000256" key="3">
    <source>
        <dbReference type="ARBA" id="ARBA00022723"/>
    </source>
</evidence>
<dbReference type="Gene3D" id="2.60.40.420">
    <property type="entry name" value="Cupredoxins - blue copper proteins"/>
    <property type="match status" value="3"/>
</dbReference>
<evidence type="ECO:0000256" key="4">
    <source>
        <dbReference type="ARBA" id="ARBA00023002"/>
    </source>
</evidence>
<dbReference type="RefSeq" id="WP_098389329.1">
    <property type="nucleotide sequence ID" value="NZ_LS483464.1"/>
</dbReference>
<gene>
    <name evidence="13" type="ORF">ATK06_2181</name>
</gene>
<dbReference type="GO" id="GO:0051301">
    <property type="term" value="P:cell division"/>
    <property type="evidence" value="ECO:0007669"/>
    <property type="project" value="UniProtKB-KW"/>
</dbReference>
<dbReference type="Pfam" id="PF07731">
    <property type="entry name" value="Cu-oxidase_2"/>
    <property type="match status" value="1"/>
</dbReference>
<evidence type="ECO:0000313" key="13">
    <source>
        <dbReference type="EMBL" id="PFG29047.1"/>
    </source>
</evidence>
<protein>
    <recommendedName>
        <fullName evidence="6">Multicopper oxidase CueO</fullName>
        <ecNumber evidence="5">1.16.3.4</ecNumber>
    </recommendedName>
    <alternativeName>
        <fullName evidence="7">Copper efflux oxidase</fullName>
    </alternativeName>
    <alternativeName>
        <fullName evidence="8">Cuprous oxidase</fullName>
    </alternativeName>
</protein>
<comment type="similarity">
    <text evidence="1">Belongs to the multicopper oxidase family.</text>
</comment>
<dbReference type="Proteomes" id="UP000221653">
    <property type="component" value="Unassembled WGS sequence"/>
</dbReference>